<evidence type="ECO:0000313" key="2">
    <source>
        <dbReference type="Proteomes" id="UP001190700"/>
    </source>
</evidence>
<comment type="caution">
    <text evidence="1">The sequence shown here is derived from an EMBL/GenBank/DDBJ whole genome shotgun (WGS) entry which is preliminary data.</text>
</comment>
<accession>A0AAE0G5E1</accession>
<gene>
    <name evidence="1" type="ORF">CYMTET_19757</name>
</gene>
<name>A0AAE0G5E1_9CHLO</name>
<protein>
    <submittedName>
        <fullName evidence="1">Uncharacterized protein</fullName>
    </submittedName>
</protein>
<keyword evidence="2" id="KW-1185">Reference proteome</keyword>
<dbReference type="Proteomes" id="UP001190700">
    <property type="component" value="Unassembled WGS sequence"/>
</dbReference>
<reference evidence="1 2" key="1">
    <citation type="journal article" date="2015" name="Genome Biol. Evol.">
        <title>Comparative Genomics of a Bacterivorous Green Alga Reveals Evolutionary Causalities and Consequences of Phago-Mixotrophic Mode of Nutrition.</title>
        <authorList>
            <person name="Burns J.A."/>
            <person name="Paasch A."/>
            <person name="Narechania A."/>
            <person name="Kim E."/>
        </authorList>
    </citation>
    <scope>NUCLEOTIDE SEQUENCE [LARGE SCALE GENOMIC DNA]</scope>
    <source>
        <strain evidence="1 2">PLY_AMNH</strain>
    </source>
</reference>
<organism evidence="1 2">
    <name type="scientific">Cymbomonas tetramitiformis</name>
    <dbReference type="NCBI Taxonomy" id="36881"/>
    <lineage>
        <taxon>Eukaryota</taxon>
        <taxon>Viridiplantae</taxon>
        <taxon>Chlorophyta</taxon>
        <taxon>Pyramimonadophyceae</taxon>
        <taxon>Pyramimonadales</taxon>
        <taxon>Pyramimonadaceae</taxon>
        <taxon>Cymbomonas</taxon>
    </lineage>
</organism>
<evidence type="ECO:0000313" key="1">
    <source>
        <dbReference type="EMBL" id="KAK3271919.1"/>
    </source>
</evidence>
<sequence>MARAVEPTVQMGWAGDLYLLHSPGCGRGRLVYAKVLHARAKRMVVGATSKTTKAPGGAAVGGTRTTNRAAGMAELRASGQMYTTIGQVSWDGWPVGLPINLPKGPRELSMEIGSVGKFVPSNQVQRTPGSKMPGAVDDALLQMTIYRGLWRRRRMKGDSPRVDISAGEVPTAPLAEVAGTRVYDEMVKGGGHRLMRLGWESIPESAQWASHPPDLQGARDRTLVETVRKDLDPVSLA</sequence>
<dbReference type="EMBL" id="LGRX02009271">
    <property type="protein sequence ID" value="KAK3271919.1"/>
    <property type="molecule type" value="Genomic_DNA"/>
</dbReference>
<dbReference type="AlphaFoldDB" id="A0AAE0G5E1"/>
<proteinExistence type="predicted"/>